<dbReference type="PANTHER" id="PTHR46607:SF1">
    <property type="entry name" value="SEC14 DOMAIN AND SPECTRIN REPEAT-CONTAINING PROTEIN 1"/>
    <property type="match status" value="1"/>
</dbReference>
<dbReference type="GO" id="GO:0070273">
    <property type="term" value="F:phosphatidylinositol-4-phosphate binding"/>
    <property type="evidence" value="ECO:0007669"/>
    <property type="project" value="TreeGrafter"/>
</dbReference>
<dbReference type="AlphaFoldDB" id="A0A8B9RMZ5"/>
<evidence type="ECO:0000313" key="5">
    <source>
        <dbReference type="Ensembl" id="ENSAMXP00005054277.1"/>
    </source>
</evidence>
<feature type="region of interest" description="Disordered" evidence="3">
    <location>
        <begin position="553"/>
        <end position="588"/>
    </location>
</feature>
<dbReference type="Pfam" id="PF24915">
    <property type="entry name" value="Spectrin_SESTD1"/>
    <property type="match status" value="1"/>
</dbReference>
<feature type="region of interest" description="Disordered" evidence="3">
    <location>
        <begin position="189"/>
        <end position="210"/>
    </location>
</feature>
<dbReference type="Gene3D" id="1.20.58.60">
    <property type="match status" value="1"/>
</dbReference>
<dbReference type="GO" id="GO:0005546">
    <property type="term" value="F:phosphatidylinositol-4,5-bisphosphate binding"/>
    <property type="evidence" value="ECO:0007669"/>
    <property type="project" value="TreeGrafter"/>
</dbReference>
<feature type="compositionally biased region" description="Gly residues" evidence="3">
    <location>
        <begin position="233"/>
        <end position="248"/>
    </location>
</feature>
<evidence type="ECO:0000256" key="1">
    <source>
        <dbReference type="ARBA" id="ARBA00022737"/>
    </source>
</evidence>
<feature type="compositionally biased region" description="Acidic residues" evidence="3">
    <location>
        <begin position="559"/>
        <end position="571"/>
    </location>
</feature>
<dbReference type="Pfam" id="PF13716">
    <property type="entry name" value="CRAL_TRIO_2"/>
    <property type="match status" value="1"/>
</dbReference>
<dbReference type="Ensembl" id="ENSAMXT00005058688.1">
    <property type="protein sequence ID" value="ENSAMXP00005054277.1"/>
    <property type="gene ID" value="ENSAMXG00005024278.1"/>
</dbReference>
<name>A0A8B9RMZ5_ASTMX</name>
<feature type="domain" description="CRAL-TRIO" evidence="4">
    <location>
        <begin position="41"/>
        <end position="159"/>
    </location>
</feature>
<dbReference type="SUPFAM" id="SSF46966">
    <property type="entry name" value="Spectrin repeat"/>
    <property type="match status" value="1"/>
</dbReference>
<dbReference type="Proteomes" id="UP000694621">
    <property type="component" value="Unplaced"/>
</dbReference>
<dbReference type="InterPro" id="IPR056804">
    <property type="entry name" value="Spectrin_SESTD1"/>
</dbReference>
<evidence type="ECO:0000256" key="3">
    <source>
        <dbReference type="SAM" id="MobiDB-lite"/>
    </source>
</evidence>
<dbReference type="InterPro" id="IPR001251">
    <property type="entry name" value="CRAL-TRIO_dom"/>
</dbReference>
<sequence>MCREALFESQSCSLPSADRAPREHRGKDRRSGLILTIPLCTEQTSMEELSSTLDYLLGIPSEKCKARGFTVIVDGRKSQWNVVKTVVLMLQNVIPAEVSLVCVVKPDEFWDKKVTHFCFWKEKDRLGFEVILVSANKLTRYIEPCQLTDEFGGSLQYDHMDWVNKRLVFEKFTKESTSLLDELAVINENEKTSQPDKPRPSDCNALPSFDPETVLQTGHELLSELQQRRFNGSEGGGGGVGGGGGGGTAWSPMDDELLAQPQVMKLLDSLRELYTKYQEVCRQRSKRSQLEEIQTKVMQVVNWLEGPGTDQLRTQWGIGDSIRASQALQLKHEEIESQHSVNALKTETDQSELSSILSQQLDGLLGMLCADVAPADGAAIQQTLKHLEEKLKSVEGALQSLREKGQVLLEQISNQTSWFYGKEMQIENKENVDHVHSVMEDMQLRKQRCEDMVDVRRLKMLQMVQLFKCEEDASQAVEWLGELLDALLKTHIRLGDDSQETKVLLEKHRKFVDVAQVAPPGSVSKLSEQFFGSPGDMASSAENIRDKMKLVEDKRLQHEEEEEEEEEEELEAEHLQEEAALEAGPDES</sequence>
<evidence type="ECO:0000259" key="4">
    <source>
        <dbReference type="PROSITE" id="PS50191"/>
    </source>
</evidence>
<dbReference type="GO" id="GO:0080025">
    <property type="term" value="F:phosphatidylinositol-3,5-bisphosphate binding"/>
    <property type="evidence" value="ECO:0007669"/>
    <property type="project" value="TreeGrafter"/>
</dbReference>
<keyword evidence="1" id="KW-0677">Repeat</keyword>
<dbReference type="GO" id="GO:0032266">
    <property type="term" value="F:phosphatidylinositol-3-phosphate binding"/>
    <property type="evidence" value="ECO:0007669"/>
    <property type="project" value="TreeGrafter"/>
</dbReference>
<feature type="region of interest" description="Disordered" evidence="3">
    <location>
        <begin position="229"/>
        <end position="253"/>
    </location>
</feature>
<reference evidence="5" key="1">
    <citation type="submission" date="2025-08" db="UniProtKB">
        <authorList>
            <consortium name="Ensembl"/>
        </authorList>
    </citation>
    <scope>IDENTIFICATION</scope>
</reference>
<evidence type="ECO:0000313" key="6">
    <source>
        <dbReference type="Proteomes" id="UP000694621"/>
    </source>
</evidence>
<organism evidence="5 6">
    <name type="scientific">Astyanax mexicanus</name>
    <name type="common">Blind cave fish</name>
    <name type="synonym">Astyanax fasciatus mexicanus</name>
    <dbReference type="NCBI Taxonomy" id="7994"/>
    <lineage>
        <taxon>Eukaryota</taxon>
        <taxon>Metazoa</taxon>
        <taxon>Chordata</taxon>
        <taxon>Craniata</taxon>
        <taxon>Vertebrata</taxon>
        <taxon>Euteleostomi</taxon>
        <taxon>Actinopterygii</taxon>
        <taxon>Neopterygii</taxon>
        <taxon>Teleostei</taxon>
        <taxon>Ostariophysi</taxon>
        <taxon>Characiformes</taxon>
        <taxon>Characoidei</taxon>
        <taxon>Acestrorhamphidae</taxon>
        <taxon>Acestrorhamphinae</taxon>
        <taxon>Astyanax</taxon>
    </lineage>
</organism>
<proteinExistence type="inferred from homology"/>
<feature type="compositionally biased region" description="Basic and acidic residues" evidence="3">
    <location>
        <begin position="189"/>
        <end position="200"/>
    </location>
</feature>
<dbReference type="PANTHER" id="PTHR46607">
    <property type="entry name" value="SEC14 DOMAIN AND SPECTRIN REPEAT-CONTAINING PROTEIN 1"/>
    <property type="match status" value="1"/>
</dbReference>
<dbReference type="PROSITE" id="PS50191">
    <property type="entry name" value="CRAL_TRIO"/>
    <property type="match status" value="1"/>
</dbReference>
<accession>A0A8B9RMZ5</accession>
<comment type="similarity">
    <text evidence="2">Belongs to the SOLO family.</text>
</comment>
<evidence type="ECO:0000256" key="2">
    <source>
        <dbReference type="ARBA" id="ARBA00038285"/>
    </source>
</evidence>
<protein>
    <submittedName>
        <fullName evidence="5">SEC14 and spectrin domains 1</fullName>
    </submittedName>
</protein>
<dbReference type="GO" id="GO:0043325">
    <property type="term" value="F:phosphatidylinositol-3,4-bisphosphate binding"/>
    <property type="evidence" value="ECO:0007669"/>
    <property type="project" value="TreeGrafter"/>
</dbReference>
<dbReference type="GO" id="GO:0010314">
    <property type="term" value="F:phosphatidylinositol-5-phosphate binding"/>
    <property type="evidence" value="ECO:0007669"/>
    <property type="project" value="TreeGrafter"/>
</dbReference>